<feature type="signal peptide" evidence="2">
    <location>
        <begin position="1"/>
        <end position="21"/>
    </location>
</feature>
<accession>A0ABQ3G2G1</accession>
<dbReference type="EMBL" id="BMYK01000008">
    <property type="protein sequence ID" value="GHC85147.1"/>
    <property type="molecule type" value="Genomic_DNA"/>
</dbReference>
<evidence type="ECO:0000256" key="2">
    <source>
        <dbReference type="SAM" id="SignalP"/>
    </source>
</evidence>
<dbReference type="RefSeq" id="WP_189687745.1">
    <property type="nucleotide sequence ID" value="NZ_BMYK01000008.1"/>
</dbReference>
<name>A0ABQ3G2G1_9BURK</name>
<evidence type="ECO:0000313" key="4">
    <source>
        <dbReference type="Proteomes" id="UP000626210"/>
    </source>
</evidence>
<keyword evidence="2" id="KW-0732">Signal</keyword>
<dbReference type="Proteomes" id="UP000626210">
    <property type="component" value="Unassembled WGS sequence"/>
</dbReference>
<reference evidence="4" key="1">
    <citation type="journal article" date="2019" name="Int. J. Syst. Evol. Microbiol.">
        <title>The Global Catalogue of Microorganisms (GCM) 10K type strain sequencing project: providing services to taxonomists for standard genome sequencing and annotation.</title>
        <authorList>
            <consortium name="The Broad Institute Genomics Platform"/>
            <consortium name="The Broad Institute Genome Sequencing Center for Infectious Disease"/>
            <person name="Wu L."/>
            <person name="Ma J."/>
        </authorList>
    </citation>
    <scope>NUCLEOTIDE SEQUENCE [LARGE SCALE GENOMIC DNA]</scope>
    <source>
        <strain evidence="4">KCTC 23314</strain>
    </source>
</reference>
<dbReference type="InterPro" id="IPR042100">
    <property type="entry name" value="Bug_dom1"/>
</dbReference>
<keyword evidence="4" id="KW-1185">Reference proteome</keyword>
<dbReference type="PIRSF" id="PIRSF017082">
    <property type="entry name" value="YflP"/>
    <property type="match status" value="1"/>
</dbReference>
<dbReference type="InterPro" id="IPR005064">
    <property type="entry name" value="BUG"/>
</dbReference>
<dbReference type="Gene3D" id="3.40.190.10">
    <property type="entry name" value="Periplasmic binding protein-like II"/>
    <property type="match status" value="1"/>
</dbReference>
<dbReference type="PANTHER" id="PTHR42928">
    <property type="entry name" value="TRICARBOXYLATE-BINDING PROTEIN"/>
    <property type="match status" value="1"/>
</dbReference>
<dbReference type="PANTHER" id="PTHR42928:SF5">
    <property type="entry name" value="BLR1237 PROTEIN"/>
    <property type="match status" value="1"/>
</dbReference>
<dbReference type="CDD" id="cd13578">
    <property type="entry name" value="PBP2_Bug27"/>
    <property type="match status" value="1"/>
</dbReference>
<dbReference type="SUPFAM" id="SSF53850">
    <property type="entry name" value="Periplasmic binding protein-like II"/>
    <property type="match status" value="1"/>
</dbReference>
<evidence type="ECO:0000313" key="3">
    <source>
        <dbReference type="EMBL" id="GHC85147.1"/>
    </source>
</evidence>
<sequence>MRRRILLQAGGAIAAAATAVAARAQAWPSRPIRLVVPFPAGGGTDAMARALGEAIAQDTGQPVFVDNRAGAGTVIGNDLVAKSAPDGHTLLLNTSALAIVPSLYPRLPYPADTAFAAVMLLGRAPNVAVVRAESPLASAADFLAKARARPGGLAYGSAGNGTSTHLAAELLKNSAGIFVTHVPYRGATPMVNDVLAGQIDLGFGTLPSVAPFLATGKLRALAVTAGRRSPLLPAVPTFAEAGVAGYEADVWYGLFAPAGLPDALLQAVHAAMRRASATPAFERRAAQEGLQLTREDPAATERIVREERAKWLRLVQAQSIKAE</sequence>
<comment type="caution">
    <text evidence="3">The sequence shown here is derived from an EMBL/GenBank/DDBJ whole genome shotgun (WGS) entry which is preliminary data.</text>
</comment>
<dbReference type="Gene3D" id="3.40.190.150">
    <property type="entry name" value="Bordetella uptake gene, domain 1"/>
    <property type="match status" value="1"/>
</dbReference>
<dbReference type="Pfam" id="PF03401">
    <property type="entry name" value="TctC"/>
    <property type="match status" value="1"/>
</dbReference>
<protein>
    <submittedName>
        <fullName evidence="3">ABC transporter substrate-binding protein</fullName>
    </submittedName>
</protein>
<feature type="chain" id="PRO_5045356869" evidence="2">
    <location>
        <begin position="22"/>
        <end position="323"/>
    </location>
</feature>
<organism evidence="3 4">
    <name type="scientific">Pseudorhodoferax aquiterrae</name>
    <dbReference type="NCBI Taxonomy" id="747304"/>
    <lineage>
        <taxon>Bacteria</taxon>
        <taxon>Pseudomonadati</taxon>
        <taxon>Pseudomonadota</taxon>
        <taxon>Betaproteobacteria</taxon>
        <taxon>Burkholderiales</taxon>
        <taxon>Comamonadaceae</taxon>
    </lineage>
</organism>
<proteinExistence type="inferred from homology"/>
<comment type="similarity">
    <text evidence="1">Belongs to the UPF0065 (bug) family.</text>
</comment>
<evidence type="ECO:0000256" key="1">
    <source>
        <dbReference type="ARBA" id="ARBA00006987"/>
    </source>
</evidence>
<gene>
    <name evidence="3" type="ORF">GCM10007320_29880</name>
</gene>